<dbReference type="AlphaFoldDB" id="A0AAQ3SD71"/>
<keyword evidence="3" id="KW-1185">Reference proteome</keyword>
<evidence type="ECO:0000313" key="3">
    <source>
        <dbReference type="Proteomes" id="UP001374535"/>
    </source>
</evidence>
<feature type="non-terminal residue" evidence="2">
    <location>
        <position position="1"/>
    </location>
</feature>
<gene>
    <name evidence="2" type="ORF">V8G54_002965</name>
</gene>
<feature type="region of interest" description="Disordered" evidence="1">
    <location>
        <begin position="1"/>
        <end position="33"/>
    </location>
</feature>
<feature type="compositionally biased region" description="Basic residues" evidence="1">
    <location>
        <begin position="65"/>
        <end position="82"/>
    </location>
</feature>
<feature type="region of interest" description="Disordered" evidence="1">
    <location>
        <begin position="56"/>
        <end position="94"/>
    </location>
</feature>
<feature type="non-terminal residue" evidence="2">
    <location>
        <position position="127"/>
    </location>
</feature>
<organism evidence="2 3">
    <name type="scientific">Vigna mungo</name>
    <name type="common">Black gram</name>
    <name type="synonym">Phaseolus mungo</name>
    <dbReference type="NCBI Taxonomy" id="3915"/>
    <lineage>
        <taxon>Eukaryota</taxon>
        <taxon>Viridiplantae</taxon>
        <taxon>Streptophyta</taxon>
        <taxon>Embryophyta</taxon>
        <taxon>Tracheophyta</taxon>
        <taxon>Spermatophyta</taxon>
        <taxon>Magnoliopsida</taxon>
        <taxon>eudicotyledons</taxon>
        <taxon>Gunneridae</taxon>
        <taxon>Pentapetalae</taxon>
        <taxon>rosids</taxon>
        <taxon>fabids</taxon>
        <taxon>Fabales</taxon>
        <taxon>Fabaceae</taxon>
        <taxon>Papilionoideae</taxon>
        <taxon>50 kb inversion clade</taxon>
        <taxon>NPAAA clade</taxon>
        <taxon>indigoferoid/millettioid clade</taxon>
        <taxon>Phaseoleae</taxon>
        <taxon>Vigna</taxon>
    </lineage>
</organism>
<proteinExistence type="predicted"/>
<name>A0AAQ3SD71_VIGMU</name>
<reference evidence="2 3" key="1">
    <citation type="journal article" date="2023" name="Life. Sci Alliance">
        <title>Evolutionary insights into 3D genome organization and epigenetic landscape of Vigna mungo.</title>
        <authorList>
            <person name="Junaid A."/>
            <person name="Singh B."/>
            <person name="Bhatia S."/>
        </authorList>
    </citation>
    <scope>NUCLEOTIDE SEQUENCE [LARGE SCALE GENOMIC DNA]</scope>
    <source>
        <strain evidence="2">Urdbean</strain>
    </source>
</reference>
<sequence length="127" mass="14828">SRLLFEDDGGLPHEQEASRRSGDHSLKETSEQDRRLLHSSHEVHLEGRCSWHLAQAAGGGARTTHGLRPRRLRHQHRSHRGRQGNPRNAPLHRNQRHRWHYQGRSCRCSTQLPLHQEVLIHLSDLFF</sequence>
<dbReference type="Proteomes" id="UP001374535">
    <property type="component" value="Chromosome 1"/>
</dbReference>
<accession>A0AAQ3SD71</accession>
<feature type="compositionally biased region" description="Basic and acidic residues" evidence="1">
    <location>
        <begin position="10"/>
        <end position="33"/>
    </location>
</feature>
<protein>
    <submittedName>
        <fullName evidence="2">Uncharacterized protein</fullName>
    </submittedName>
</protein>
<evidence type="ECO:0000256" key="1">
    <source>
        <dbReference type="SAM" id="MobiDB-lite"/>
    </source>
</evidence>
<dbReference type="EMBL" id="CP144700">
    <property type="protein sequence ID" value="WVZ24421.1"/>
    <property type="molecule type" value="Genomic_DNA"/>
</dbReference>
<evidence type="ECO:0000313" key="2">
    <source>
        <dbReference type="EMBL" id="WVZ24421.1"/>
    </source>
</evidence>